<evidence type="ECO:0000313" key="8">
    <source>
        <dbReference type="EMBL" id="KHS51969.1"/>
    </source>
</evidence>
<dbReference type="Proteomes" id="UP000031488">
    <property type="component" value="Unassembled WGS sequence"/>
</dbReference>
<reference evidence="8 9" key="1">
    <citation type="submission" date="2014-11" db="EMBL/GenBank/DDBJ databases">
        <title>Draft Genome Sequence of Brevibacterium linens AE038-8.</title>
        <authorList>
            <person name="Maizel D."/>
            <person name="Utturkar S.M."/>
            <person name="Brown S.D."/>
            <person name="Ferrero M."/>
            <person name="Rosen B.P."/>
        </authorList>
    </citation>
    <scope>NUCLEOTIDE SEQUENCE [LARGE SCALE GENOMIC DNA]</scope>
    <source>
        <strain evidence="8 9">AE038-8</strain>
    </source>
</reference>
<dbReference type="GO" id="GO:0016020">
    <property type="term" value="C:membrane"/>
    <property type="evidence" value="ECO:0007669"/>
    <property type="project" value="InterPro"/>
</dbReference>
<dbReference type="Proteomes" id="UP000075950">
    <property type="component" value="Chromosome"/>
</dbReference>
<name>A0A0B9A047_BRELN</name>
<evidence type="ECO:0000256" key="2">
    <source>
        <dbReference type="ARBA" id="ARBA00022448"/>
    </source>
</evidence>
<feature type="domain" description="Solute-binding protein family 3/N-terminal" evidence="5">
    <location>
        <begin position="65"/>
        <end position="288"/>
    </location>
</feature>
<dbReference type="GO" id="GO:0015276">
    <property type="term" value="F:ligand-gated monoatomic ion channel activity"/>
    <property type="evidence" value="ECO:0007669"/>
    <property type="project" value="InterPro"/>
</dbReference>
<keyword evidence="9" id="KW-1185">Reference proteome</keyword>
<feature type="domain" description="Ionotropic glutamate receptor C-terminal" evidence="6">
    <location>
        <begin position="65"/>
        <end position="279"/>
    </location>
</feature>
<feature type="signal peptide" evidence="4">
    <location>
        <begin position="1"/>
        <end position="24"/>
    </location>
</feature>
<dbReference type="PATRIC" id="fig|1703.6.peg.2422"/>
<evidence type="ECO:0000259" key="5">
    <source>
        <dbReference type="SMART" id="SM00062"/>
    </source>
</evidence>
<dbReference type="InterPro" id="IPR001638">
    <property type="entry name" value="Solute-binding_3/MltF_N"/>
</dbReference>
<evidence type="ECO:0000256" key="4">
    <source>
        <dbReference type="SAM" id="SignalP"/>
    </source>
</evidence>
<keyword evidence="3 4" id="KW-0732">Signal</keyword>
<sequence>MKKLRLAVASVAIGMLALSGCGQGGTPDAPADGDGAKAEAPEYKVNDSADIADSKTWKAAKDAGEITIGVKKDQPGLGNVSAGSKEPEGFDIEIAKMVAAQLGFKPDQIKYTETVSANREPFLQQGNVDMIVATYTINDERKKVVDFAGPYYVAGQDLLVAADSDIAGPEDLDGKKVCSVDGSTPAQNIKDKYKKAELVTYDAYSKCVTDLQSGSVDAVTTDDAILRGYAKQYEGEFKVVGKPFTEEPYGVGLPKDDKALRDAVNDALEKGMDDGDWKKAFEYTLGSTDDVEMPEVDRY</sequence>
<feature type="chain" id="PRO_5040059783" evidence="4">
    <location>
        <begin position="25"/>
        <end position="299"/>
    </location>
</feature>
<dbReference type="Gene3D" id="3.40.190.10">
    <property type="entry name" value="Periplasmic binding protein-like II"/>
    <property type="match status" value="2"/>
</dbReference>
<gene>
    <name evidence="7" type="ORF">A2T55_08725</name>
    <name evidence="8" type="ORF">AE0388_2519</name>
</gene>
<dbReference type="EMBL" id="JTJZ01000020">
    <property type="protein sequence ID" value="KHS51969.1"/>
    <property type="molecule type" value="Genomic_DNA"/>
</dbReference>
<reference evidence="7" key="2">
    <citation type="submission" date="2016-03" db="EMBL/GenBank/DDBJ databases">
        <authorList>
            <person name="Zhu Y."/>
            <person name="Sun C."/>
        </authorList>
    </citation>
    <scope>NUCLEOTIDE SEQUENCE</scope>
    <source>
        <strain evidence="7">BS258</strain>
    </source>
</reference>
<dbReference type="EMBL" id="CP014869">
    <property type="protein sequence ID" value="AMT93850.1"/>
    <property type="molecule type" value="Genomic_DNA"/>
</dbReference>
<dbReference type="PANTHER" id="PTHR30085">
    <property type="entry name" value="AMINO ACID ABC TRANSPORTER PERMEASE"/>
    <property type="match status" value="1"/>
</dbReference>
<reference evidence="10" key="3">
    <citation type="submission" date="2016-03" db="EMBL/GenBank/DDBJ databases">
        <authorList>
            <person name="Ploux O."/>
        </authorList>
    </citation>
    <scope>NUCLEOTIDE SEQUENCE [LARGE SCALE GENOMIC DNA]</scope>
    <source>
        <strain evidence="10">BS258</strain>
    </source>
</reference>
<dbReference type="InterPro" id="IPR051455">
    <property type="entry name" value="Bact_solute-bind_prot3"/>
</dbReference>
<dbReference type="RefSeq" id="WP_052240059.1">
    <property type="nucleotide sequence ID" value="NZ_CP014869.1"/>
</dbReference>
<evidence type="ECO:0000256" key="3">
    <source>
        <dbReference type="ARBA" id="ARBA00022729"/>
    </source>
</evidence>
<proteinExistence type="inferred from homology"/>
<dbReference type="GO" id="GO:0005576">
    <property type="term" value="C:extracellular region"/>
    <property type="evidence" value="ECO:0007669"/>
    <property type="project" value="TreeGrafter"/>
</dbReference>
<evidence type="ECO:0000256" key="1">
    <source>
        <dbReference type="ARBA" id="ARBA00010333"/>
    </source>
</evidence>
<dbReference type="KEGG" id="bly:A2T55_08725"/>
<dbReference type="SMART" id="SM00079">
    <property type="entry name" value="PBPe"/>
    <property type="match status" value="1"/>
</dbReference>
<accession>A0A0B9A047</accession>
<dbReference type="CDD" id="cd13690">
    <property type="entry name" value="PBP2_GluB"/>
    <property type="match status" value="1"/>
</dbReference>
<protein>
    <submittedName>
        <fullName evidence="7">ABC transporter substrate-binding protein</fullName>
    </submittedName>
    <submittedName>
        <fullName evidence="8">ABC-type transporter, periplasmic subunit family 3</fullName>
    </submittedName>
</protein>
<evidence type="ECO:0000313" key="7">
    <source>
        <dbReference type="EMBL" id="AMT93850.1"/>
    </source>
</evidence>
<keyword evidence="2" id="KW-0813">Transport</keyword>
<dbReference type="OrthoDB" id="9807888at2"/>
<comment type="similarity">
    <text evidence="1">Belongs to the bacterial solute-binding protein 3 family.</text>
</comment>
<dbReference type="Pfam" id="PF00497">
    <property type="entry name" value="SBP_bac_3"/>
    <property type="match status" value="1"/>
</dbReference>
<organism evidence="8 9">
    <name type="scientific">Brevibacterium linens</name>
    <dbReference type="NCBI Taxonomy" id="1703"/>
    <lineage>
        <taxon>Bacteria</taxon>
        <taxon>Bacillati</taxon>
        <taxon>Actinomycetota</taxon>
        <taxon>Actinomycetes</taxon>
        <taxon>Micrococcales</taxon>
        <taxon>Brevibacteriaceae</taxon>
        <taxon>Brevibacterium</taxon>
    </lineage>
</organism>
<dbReference type="GO" id="GO:0030288">
    <property type="term" value="C:outer membrane-bounded periplasmic space"/>
    <property type="evidence" value="ECO:0007669"/>
    <property type="project" value="TreeGrafter"/>
</dbReference>
<dbReference type="PROSITE" id="PS51257">
    <property type="entry name" value="PROKAR_LIPOPROTEIN"/>
    <property type="match status" value="1"/>
</dbReference>
<dbReference type="InterPro" id="IPR001320">
    <property type="entry name" value="Iontro_rcpt_C"/>
</dbReference>
<dbReference type="SMART" id="SM00062">
    <property type="entry name" value="PBPb"/>
    <property type="match status" value="1"/>
</dbReference>
<evidence type="ECO:0000259" key="6">
    <source>
        <dbReference type="SMART" id="SM00079"/>
    </source>
</evidence>
<dbReference type="AlphaFoldDB" id="A0A0B9A047"/>
<dbReference type="PANTHER" id="PTHR30085:SF6">
    <property type="entry name" value="ABC TRANSPORTER GLUTAMINE-BINDING PROTEIN GLNH"/>
    <property type="match status" value="1"/>
</dbReference>
<dbReference type="SUPFAM" id="SSF53850">
    <property type="entry name" value="Periplasmic binding protein-like II"/>
    <property type="match status" value="1"/>
</dbReference>
<dbReference type="STRING" id="1703.BLSMQ_1881"/>
<evidence type="ECO:0000313" key="9">
    <source>
        <dbReference type="Proteomes" id="UP000031488"/>
    </source>
</evidence>
<accession>A0A142NN94</accession>
<evidence type="ECO:0000313" key="10">
    <source>
        <dbReference type="Proteomes" id="UP000075950"/>
    </source>
</evidence>
<dbReference type="GO" id="GO:0006865">
    <property type="term" value="P:amino acid transport"/>
    <property type="evidence" value="ECO:0007669"/>
    <property type="project" value="TreeGrafter"/>
</dbReference>